<evidence type="ECO:0000313" key="1">
    <source>
        <dbReference type="EMBL" id="CAK9114943.1"/>
    </source>
</evidence>
<sequence>MKRLADNLENLLHVPEYLVPPKILDLAERFESAGGWGLERAFQKWALAQDFRSCLPKPFVKAHPGGDTTVRLGMFLPHEIMAKFYEFKNGDLFYAFMTGSPFAPWLDWARLDSTLARTYTHMVLGV</sequence>
<organism evidence="1 2">
    <name type="scientific">Durusdinium trenchii</name>
    <dbReference type="NCBI Taxonomy" id="1381693"/>
    <lineage>
        <taxon>Eukaryota</taxon>
        <taxon>Sar</taxon>
        <taxon>Alveolata</taxon>
        <taxon>Dinophyceae</taxon>
        <taxon>Suessiales</taxon>
        <taxon>Symbiodiniaceae</taxon>
        <taxon>Durusdinium</taxon>
    </lineage>
</organism>
<protein>
    <recommendedName>
        <fullName evidence="3">Acyl-CoA dehydrogenase</fullName>
    </recommendedName>
</protein>
<dbReference type="Proteomes" id="UP001642464">
    <property type="component" value="Unassembled WGS sequence"/>
</dbReference>
<comment type="caution">
    <text evidence="1">The sequence shown here is derived from an EMBL/GenBank/DDBJ whole genome shotgun (WGS) entry which is preliminary data.</text>
</comment>
<reference evidence="1 2" key="1">
    <citation type="submission" date="2024-02" db="EMBL/GenBank/DDBJ databases">
        <authorList>
            <person name="Chen Y."/>
            <person name="Shah S."/>
            <person name="Dougan E. K."/>
            <person name="Thang M."/>
            <person name="Chan C."/>
        </authorList>
    </citation>
    <scope>NUCLEOTIDE SEQUENCE [LARGE SCALE GENOMIC DNA]</scope>
</reference>
<name>A0ABP0SRD1_9DINO</name>
<evidence type="ECO:0008006" key="3">
    <source>
        <dbReference type="Google" id="ProtNLM"/>
    </source>
</evidence>
<accession>A0ABP0SRD1</accession>
<dbReference type="EMBL" id="CAXAMM010044506">
    <property type="protein sequence ID" value="CAK9114943.1"/>
    <property type="molecule type" value="Genomic_DNA"/>
</dbReference>
<keyword evidence="2" id="KW-1185">Reference proteome</keyword>
<proteinExistence type="predicted"/>
<gene>
    <name evidence="1" type="ORF">SCF082_LOCUS53222</name>
</gene>
<evidence type="ECO:0000313" key="2">
    <source>
        <dbReference type="Proteomes" id="UP001642464"/>
    </source>
</evidence>